<protein>
    <recommendedName>
        <fullName evidence="4">Glucose-methanol-choline oxidoreductase N-terminal domain-containing protein</fullName>
    </recommendedName>
</protein>
<dbReference type="Gene3D" id="3.30.560.10">
    <property type="entry name" value="Glucose Oxidase, domain 3"/>
    <property type="match status" value="2"/>
</dbReference>
<evidence type="ECO:0000256" key="2">
    <source>
        <dbReference type="PIRSR" id="PIRSR000137-2"/>
    </source>
</evidence>
<keyword evidence="6" id="KW-1185">Reference proteome</keyword>
<name>A0AAV1IWM1_9NEOP</name>
<proteinExistence type="inferred from homology"/>
<dbReference type="PROSITE" id="PS51257">
    <property type="entry name" value="PROKAR_LIPOPROTEIN"/>
    <property type="match status" value="1"/>
</dbReference>
<comment type="similarity">
    <text evidence="1 3">Belongs to the GMC oxidoreductase family.</text>
</comment>
<dbReference type="InterPro" id="IPR000172">
    <property type="entry name" value="GMC_OxRdtase_N"/>
</dbReference>
<dbReference type="PANTHER" id="PTHR11552:SF217">
    <property type="entry name" value="GLUCOSE DEHYDROGENASE [FAD, QUINONE]"/>
    <property type="match status" value="1"/>
</dbReference>
<accession>A0AAV1IWM1</accession>
<evidence type="ECO:0000259" key="4">
    <source>
        <dbReference type="PROSITE" id="PS00623"/>
    </source>
</evidence>
<feature type="domain" description="Glucose-methanol-choline oxidoreductase N-terminal" evidence="4">
    <location>
        <begin position="140"/>
        <end position="163"/>
    </location>
</feature>
<reference evidence="5 6" key="1">
    <citation type="submission" date="2023-11" db="EMBL/GenBank/DDBJ databases">
        <authorList>
            <person name="Okamura Y."/>
        </authorList>
    </citation>
    <scope>NUCLEOTIDE SEQUENCE [LARGE SCALE GENOMIC DNA]</scope>
</reference>
<dbReference type="PANTHER" id="PTHR11552">
    <property type="entry name" value="GLUCOSE-METHANOL-CHOLINE GMC OXIDOREDUCTASE"/>
    <property type="match status" value="1"/>
</dbReference>
<gene>
    <name evidence="5" type="ORF">LNINA_LOCUS1598</name>
</gene>
<dbReference type="InterPro" id="IPR012132">
    <property type="entry name" value="GMC_OxRdtase"/>
</dbReference>
<dbReference type="GO" id="GO:0050660">
    <property type="term" value="F:flavin adenine dinucleotide binding"/>
    <property type="evidence" value="ECO:0007669"/>
    <property type="project" value="InterPro"/>
</dbReference>
<evidence type="ECO:0000313" key="6">
    <source>
        <dbReference type="Proteomes" id="UP001497472"/>
    </source>
</evidence>
<dbReference type="GO" id="GO:0016614">
    <property type="term" value="F:oxidoreductase activity, acting on CH-OH group of donors"/>
    <property type="evidence" value="ECO:0007669"/>
    <property type="project" value="InterPro"/>
</dbReference>
<keyword evidence="2 3" id="KW-0274">FAD</keyword>
<evidence type="ECO:0000256" key="1">
    <source>
        <dbReference type="ARBA" id="ARBA00010790"/>
    </source>
</evidence>
<feature type="binding site" evidence="2">
    <location>
        <position position="281"/>
    </location>
    <ligand>
        <name>FAD</name>
        <dbReference type="ChEBI" id="CHEBI:57692"/>
    </ligand>
</feature>
<evidence type="ECO:0000256" key="3">
    <source>
        <dbReference type="RuleBase" id="RU003968"/>
    </source>
</evidence>
<dbReference type="PROSITE" id="PS00623">
    <property type="entry name" value="GMC_OXRED_1"/>
    <property type="match status" value="1"/>
</dbReference>
<dbReference type="Pfam" id="PF00732">
    <property type="entry name" value="GMC_oxred_N"/>
    <property type="match status" value="1"/>
</dbReference>
<dbReference type="Pfam" id="PF05199">
    <property type="entry name" value="GMC_oxred_C"/>
    <property type="match status" value="1"/>
</dbReference>
<dbReference type="EMBL" id="CAVLEF010000002">
    <property type="protein sequence ID" value="CAK1541634.1"/>
    <property type="molecule type" value="Genomic_DNA"/>
</dbReference>
<evidence type="ECO:0000313" key="5">
    <source>
        <dbReference type="EMBL" id="CAK1541634.1"/>
    </source>
</evidence>
<comment type="caution">
    <text evidence="5">The sequence shown here is derived from an EMBL/GenBank/DDBJ whole genome shotgun (WGS) entry which is preliminary data.</text>
</comment>
<keyword evidence="3" id="KW-0285">Flavoprotein</keyword>
<dbReference type="PIRSF" id="PIRSF000137">
    <property type="entry name" value="Alcohol_oxidase"/>
    <property type="match status" value="1"/>
</dbReference>
<dbReference type="AlphaFoldDB" id="A0AAV1IWM1"/>
<dbReference type="Proteomes" id="UP001497472">
    <property type="component" value="Unassembled WGS sequence"/>
</dbReference>
<comment type="cofactor">
    <cofactor evidence="2">
        <name>FAD</name>
        <dbReference type="ChEBI" id="CHEBI:57692"/>
    </cofactor>
</comment>
<dbReference type="InterPro" id="IPR036188">
    <property type="entry name" value="FAD/NAD-bd_sf"/>
</dbReference>
<dbReference type="SUPFAM" id="SSF54373">
    <property type="entry name" value="FAD-linked reductases, C-terminal domain"/>
    <property type="match status" value="1"/>
</dbReference>
<dbReference type="InterPro" id="IPR007867">
    <property type="entry name" value="GMC_OxRtase_C"/>
</dbReference>
<organism evidence="5 6">
    <name type="scientific">Leptosia nina</name>
    <dbReference type="NCBI Taxonomy" id="320188"/>
    <lineage>
        <taxon>Eukaryota</taxon>
        <taxon>Metazoa</taxon>
        <taxon>Ecdysozoa</taxon>
        <taxon>Arthropoda</taxon>
        <taxon>Hexapoda</taxon>
        <taxon>Insecta</taxon>
        <taxon>Pterygota</taxon>
        <taxon>Neoptera</taxon>
        <taxon>Endopterygota</taxon>
        <taxon>Lepidoptera</taxon>
        <taxon>Glossata</taxon>
        <taxon>Ditrysia</taxon>
        <taxon>Papilionoidea</taxon>
        <taxon>Pieridae</taxon>
        <taxon>Pierinae</taxon>
        <taxon>Leptosia</taxon>
    </lineage>
</organism>
<dbReference type="SUPFAM" id="SSF51905">
    <property type="entry name" value="FAD/NAD(P)-binding domain"/>
    <property type="match status" value="1"/>
</dbReference>
<sequence length="663" mass="73554">MIRAAETCACPLQTYGPSMAASCGSQFIIFMGILESFMNGRCDLVDPCNRVRDKEVYEDSYDFIVVGGGTAGSIVAGRLSENPQWKVLLIEAGGHEPTQSAVPAWITAYWGQNETDWNYVTERQEKACLANGGRCTWHRGKMLGGSSAINGMMYMRGHAADYDGWAVNGATGWSWFEVMPYFLKSEDNKEIGRGVSGQYHNTGGPLPVQRFRYAPRFAHDVVSAAIELGYTPTSDLNGETNTGFTIAQALNDGGTRYSTARAYLRPASHRENFDVLLNSLVSRVIIDPTTKRVTGVEYIKNGEVKTVGVIKEVRVGPKETLDKFNIPVIKELPGVGQNLHNHVGVTLQFTLTKEPDVPELNWESAMEYMLERKGPLSASGMSQLTGMINSRLAPSGGRHPDIQYFFGGYYAACGDGSLGPDNLEEAGKRKVSISAIALQPRSRGYLTLRSIDPTEPPIMQPNYFFNEHELEVLVEAARTAYRLTNTTILREKYGMQPTENYGSQCPGGGLNPTDDFFRCLAQQHTAPENHQIGTCKMGASDDPMAVVDPKLNVYGIEGLRVVDASIMPTVPSANTAAPVIMIAERGAEFVLTRHQRFKNRFGANQPSKGGAISHDDRWTNYDNKKDQKWDDRTWAFNKNWHNQNVPQDWHRRNRVYHAGHSTR</sequence>
<dbReference type="Gene3D" id="3.50.50.60">
    <property type="entry name" value="FAD/NAD(P)-binding domain"/>
    <property type="match status" value="2"/>
</dbReference>